<gene>
    <name evidence="12" type="ORF">ECRASSUSDP1_LOCUS16192</name>
</gene>
<evidence type="ECO:0000256" key="9">
    <source>
        <dbReference type="ARBA" id="ARBA00023204"/>
    </source>
</evidence>
<organism evidence="12 13">
    <name type="scientific">Euplotes crassus</name>
    <dbReference type="NCBI Taxonomy" id="5936"/>
    <lineage>
        <taxon>Eukaryota</taxon>
        <taxon>Sar</taxon>
        <taxon>Alveolata</taxon>
        <taxon>Ciliophora</taxon>
        <taxon>Intramacronucleata</taxon>
        <taxon>Spirotrichea</taxon>
        <taxon>Hypotrichia</taxon>
        <taxon>Euplotida</taxon>
        <taxon>Euplotidae</taxon>
        <taxon>Moneuplotes</taxon>
    </lineage>
</organism>
<keyword evidence="5" id="KW-0479">Metal-binding</keyword>
<proteinExistence type="predicted"/>
<feature type="transmembrane region" description="Helical" evidence="11">
    <location>
        <begin position="15"/>
        <end position="36"/>
    </location>
</feature>
<evidence type="ECO:0000313" key="13">
    <source>
        <dbReference type="Proteomes" id="UP001295684"/>
    </source>
</evidence>
<dbReference type="Proteomes" id="UP001295684">
    <property type="component" value="Unassembled WGS sequence"/>
</dbReference>
<keyword evidence="9" id="KW-0234">DNA repair</keyword>
<dbReference type="GO" id="GO:0006302">
    <property type="term" value="P:double-strand break repair"/>
    <property type="evidence" value="ECO:0007669"/>
    <property type="project" value="TreeGrafter"/>
</dbReference>
<keyword evidence="10" id="KW-0539">Nucleus</keyword>
<evidence type="ECO:0000256" key="7">
    <source>
        <dbReference type="ARBA" id="ARBA00022801"/>
    </source>
</evidence>
<evidence type="ECO:0000256" key="2">
    <source>
        <dbReference type="ARBA" id="ARBA00001946"/>
    </source>
</evidence>
<accession>A0AAD1XLG9</accession>
<sequence>MSKHPFDVLINKKRIIFALFKINGVNLILVAAHLCARINNAHVRKRQLEMVENMERTLLEHQCEITEEIADAISKNNIIILGDLNLHHPNEISLIESVGLYDLWLEKHSHNDGITWDPSKNRLINVMLPFDNRRMRLDRICMLESKQMSISDITMFADQRISKCYLYPSDHFGLRAELILGKPFKPKDNRHKREMKKIAKETQYRSIKCIIALRILAGAFLALFLLGGIGTIACFISRIF</sequence>
<dbReference type="GO" id="GO:0004518">
    <property type="term" value="F:nuclease activity"/>
    <property type="evidence" value="ECO:0007669"/>
    <property type="project" value="UniProtKB-KW"/>
</dbReference>
<keyword evidence="6" id="KW-0227">DNA damage</keyword>
<dbReference type="PANTHER" id="PTHR15822:SF4">
    <property type="entry name" value="TYROSYL-DNA PHOSPHODIESTERASE 2"/>
    <property type="match status" value="1"/>
</dbReference>
<dbReference type="InterPro" id="IPR051547">
    <property type="entry name" value="TDP2-like"/>
</dbReference>
<evidence type="ECO:0000256" key="4">
    <source>
        <dbReference type="ARBA" id="ARBA00022722"/>
    </source>
</evidence>
<evidence type="ECO:0000256" key="11">
    <source>
        <dbReference type="SAM" id="Phobius"/>
    </source>
</evidence>
<keyword evidence="11" id="KW-0472">Membrane</keyword>
<evidence type="ECO:0000256" key="10">
    <source>
        <dbReference type="ARBA" id="ARBA00023242"/>
    </source>
</evidence>
<dbReference type="GO" id="GO:0003697">
    <property type="term" value="F:single-stranded DNA binding"/>
    <property type="evidence" value="ECO:0007669"/>
    <property type="project" value="TreeGrafter"/>
</dbReference>
<evidence type="ECO:0008006" key="14">
    <source>
        <dbReference type="Google" id="ProtNLM"/>
    </source>
</evidence>
<protein>
    <recommendedName>
        <fullName evidence="14">Endonuclease/exonuclease/phosphatase domain-containing protein</fullName>
    </recommendedName>
</protein>
<comment type="caution">
    <text evidence="12">The sequence shown here is derived from an EMBL/GenBank/DDBJ whole genome shotgun (WGS) entry which is preliminary data.</text>
</comment>
<dbReference type="Gene3D" id="3.60.10.10">
    <property type="entry name" value="Endonuclease/exonuclease/phosphatase"/>
    <property type="match status" value="1"/>
</dbReference>
<keyword evidence="11" id="KW-0812">Transmembrane</keyword>
<evidence type="ECO:0000256" key="8">
    <source>
        <dbReference type="ARBA" id="ARBA00022842"/>
    </source>
</evidence>
<dbReference type="GO" id="GO:0005737">
    <property type="term" value="C:cytoplasm"/>
    <property type="evidence" value="ECO:0007669"/>
    <property type="project" value="TreeGrafter"/>
</dbReference>
<dbReference type="InterPro" id="IPR036691">
    <property type="entry name" value="Endo/exonu/phosph_ase_sf"/>
</dbReference>
<dbReference type="AlphaFoldDB" id="A0AAD1XLG9"/>
<reference evidence="12" key="1">
    <citation type="submission" date="2023-07" db="EMBL/GenBank/DDBJ databases">
        <authorList>
            <consortium name="AG Swart"/>
            <person name="Singh M."/>
            <person name="Singh A."/>
            <person name="Seah K."/>
            <person name="Emmerich C."/>
        </authorList>
    </citation>
    <scope>NUCLEOTIDE SEQUENCE</scope>
    <source>
        <strain evidence="12">DP1</strain>
    </source>
</reference>
<evidence type="ECO:0000256" key="1">
    <source>
        <dbReference type="ARBA" id="ARBA00001936"/>
    </source>
</evidence>
<keyword evidence="11" id="KW-1133">Transmembrane helix</keyword>
<keyword evidence="13" id="KW-1185">Reference proteome</keyword>
<keyword evidence="4" id="KW-0540">Nuclease</keyword>
<dbReference type="PANTHER" id="PTHR15822">
    <property type="entry name" value="TRAF AND TNF RECEPTOR-ASSOCIATED PROTEIN"/>
    <property type="match status" value="1"/>
</dbReference>
<name>A0AAD1XLG9_EUPCR</name>
<feature type="transmembrane region" description="Helical" evidence="11">
    <location>
        <begin position="215"/>
        <end position="239"/>
    </location>
</feature>
<dbReference type="GO" id="GO:0070260">
    <property type="term" value="F:5'-tyrosyl-DNA phosphodiesterase activity"/>
    <property type="evidence" value="ECO:0007669"/>
    <property type="project" value="TreeGrafter"/>
</dbReference>
<evidence type="ECO:0000256" key="5">
    <source>
        <dbReference type="ARBA" id="ARBA00022723"/>
    </source>
</evidence>
<evidence type="ECO:0000256" key="3">
    <source>
        <dbReference type="ARBA" id="ARBA00004123"/>
    </source>
</evidence>
<keyword evidence="7" id="KW-0378">Hydrolase</keyword>
<dbReference type="EMBL" id="CAMPGE010016262">
    <property type="protein sequence ID" value="CAI2374834.1"/>
    <property type="molecule type" value="Genomic_DNA"/>
</dbReference>
<comment type="cofactor">
    <cofactor evidence="1">
        <name>Mn(2+)</name>
        <dbReference type="ChEBI" id="CHEBI:29035"/>
    </cofactor>
</comment>
<evidence type="ECO:0000313" key="12">
    <source>
        <dbReference type="EMBL" id="CAI2374834.1"/>
    </source>
</evidence>
<dbReference type="GO" id="GO:0005634">
    <property type="term" value="C:nucleus"/>
    <property type="evidence" value="ECO:0007669"/>
    <property type="project" value="UniProtKB-SubCell"/>
</dbReference>
<comment type="subcellular location">
    <subcellularLocation>
        <location evidence="3">Nucleus</location>
    </subcellularLocation>
</comment>
<comment type="cofactor">
    <cofactor evidence="2">
        <name>Mg(2+)</name>
        <dbReference type="ChEBI" id="CHEBI:18420"/>
    </cofactor>
</comment>
<evidence type="ECO:0000256" key="6">
    <source>
        <dbReference type="ARBA" id="ARBA00022763"/>
    </source>
</evidence>
<keyword evidence="8" id="KW-0460">Magnesium</keyword>
<dbReference type="SUPFAM" id="SSF56219">
    <property type="entry name" value="DNase I-like"/>
    <property type="match status" value="1"/>
</dbReference>
<dbReference type="GO" id="GO:0046872">
    <property type="term" value="F:metal ion binding"/>
    <property type="evidence" value="ECO:0007669"/>
    <property type="project" value="UniProtKB-KW"/>
</dbReference>